<keyword evidence="1" id="KW-0732">Signal</keyword>
<dbReference type="Proteomes" id="UP000182241">
    <property type="component" value="Unassembled WGS sequence"/>
</dbReference>
<evidence type="ECO:0000313" key="3">
    <source>
        <dbReference type="EMBL" id="SEB65415.1"/>
    </source>
</evidence>
<organism evidence="3 4">
    <name type="scientific">Tsukamurella tyrosinosolvens</name>
    <dbReference type="NCBI Taxonomy" id="57704"/>
    <lineage>
        <taxon>Bacteria</taxon>
        <taxon>Bacillati</taxon>
        <taxon>Actinomycetota</taxon>
        <taxon>Actinomycetes</taxon>
        <taxon>Mycobacteriales</taxon>
        <taxon>Tsukamurellaceae</taxon>
        <taxon>Tsukamurella</taxon>
    </lineage>
</organism>
<dbReference type="RefSeq" id="WP_068526629.1">
    <property type="nucleotide sequence ID" value="NZ_CBDRGN010000005.1"/>
</dbReference>
<dbReference type="PANTHER" id="PTHR34385:SF1">
    <property type="entry name" value="PEPTIDOGLYCAN L-ALANYL-D-GLUTAMATE ENDOPEPTIDASE CWLK"/>
    <property type="match status" value="1"/>
</dbReference>
<dbReference type="SUPFAM" id="SSF55166">
    <property type="entry name" value="Hedgehog/DD-peptidase"/>
    <property type="match status" value="1"/>
</dbReference>
<feature type="chain" id="PRO_5039530045" evidence="1">
    <location>
        <begin position="24"/>
        <end position="186"/>
    </location>
</feature>
<gene>
    <name evidence="3" type="ORF">SAMN04489793_0448</name>
</gene>
<proteinExistence type="predicted"/>
<name>A0A1H4L4Z9_TSUTY</name>
<reference evidence="4" key="1">
    <citation type="submission" date="2016-10" db="EMBL/GenBank/DDBJ databases">
        <authorList>
            <person name="Varghese N."/>
            <person name="Submissions S."/>
        </authorList>
    </citation>
    <scope>NUCLEOTIDE SEQUENCE [LARGE SCALE GENOMIC DNA]</scope>
    <source>
        <strain evidence="4">DSM 44234</strain>
    </source>
</reference>
<dbReference type="GeneID" id="300995961"/>
<evidence type="ECO:0000259" key="2">
    <source>
        <dbReference type="Pfam" id="PF02557"/>
    </source>
</evidence>
<dbReference type="STRING" id="57704.SAMN04489793_0448"/>
<dbReference type="PROSITE" id="PS51257">
    <property type="entry name" value="PROKAR_LIPOPROTEIN"/>
    <property type="match status" value="1"/>
</dbReference>
<dbReference type="InterPro" id="IPR003709">
    <property type="entry name" value="VanY-like_core_dom"/>
</dbReference>
<dbReference type="InterPro" id="IPR009045">
    <property type="entry name" value="Zn_M74/Hedgehog-like"/>
</dbReference>
<protein>
    <submittedName>
        <fullName evidence="3">D-alanyl-D-alanine carboxypeptidase</fullName>
    </submittedName>
</protein>
<dbReference type="CDD" id="cd14846">
    <property type="entry name" value="Peptidase_M15_like"/>
    <property type="match status" value="1"/>
</dbReference>
<dbReference type="AlphaFoldDB" id="A0A1H4L4Z9"/>
<keyword evidence="3" id="KW-0121">Carboxypeptidase</keyword>
<sequence>MAHVLTKSAAALVVLVAVAAVIAACSETLPGIPGGVETGTVGQLGEADGVVLDRVAVDADVPAVTRLDPKLRTAIRSAARAAAREGVAMHLTSGWRSKRYQQFLYDDAVRRDGAEEAARLVATPSTSEHVTGDAVDVGPTEAAYWMDRYSERFGLCRTYANEVWHYELRAGRACPEMVSDASARQR</sequence>
<dbReference type="OrthoDB" id="3293184at2"/>
<dbReference type="Gene3D" id="3.30.1380.10">
    <property type="match status" value="1"/>
</dbReference>
<keyword evidence="3" id="KW-0378">Hydrolase</keyword>
<feature type="domain" description="D-alanyl-D-alanine carboxypeptidase-like core" evidence="2">
    <location>
        <begin position="66"/>
        <end position="146"/>
    </location>
</feature>
<feature type="signal peptide" evidence="1">
    <location>
        <begin position="1"/>
        <end position="23"/>
    </location>
</feature>
<keyword evidence="4" id="KW-1185">Reference proteome</keyword>
<dbReference type="GO" id="GO:0004180">
    <property type="term" value="F:carboxypeptidase activity"/>
    <property type="evidence" value="ECO:0007669"/>
    <property type="project" value="UniProtKB-KW"/>
</dbReference>
<dbReference type="InterPro" id="IPR052179">
    <property type="entry name" value="DD-CPase-like"/>
</dbReference>
<evidence type="ECO:0000313" key="4">
    <source>
        <dbReference type="Proteomes" id="UP000182241"/>
    </source>
</evidence>
<dbReference type="EMBL" id="FNSA01000003">
    <property type="protein sequence ID" value="SEB65415.1"/>
    <property type="molecule type" value="Genomic_DNA"/>
</dbReference>
<keyword evidence="3" id="KW-0645">Protease</keyword>
<dbReference type="PANTHER" id="PTHR34385">
    <property type="entry name" value="D-ALANYL-D-ALANINE CARBOXYPEPTIDASE"/>
    <property type="match status" value="1"/>
</dbReference>
<dbReference type="Pfam" id="PF02557">
    <property type="entry name" value="VanY"/>
    <property type="match status" value="1"/>
</dbReference>
<evidence type="ECO:0000256" key="1">
    <source>
        <dbReference type="SAM" id="SignalP"/>
    </source>
</evidence>
<accession>A0A1H4L4Z9</accession>
<dbReference type="GO" id="GO:0006508">
    <property type="term" value="P:proteolysis"/>
    <property type="evidence" value="ECO:0007669"/>
    <property type="project" value="InterPro"/>
</dbReference>